<gene>
    <name evidence="4" type="ORF">CHGG_10770</name>
</gene>
<keyword evidence="2" id="KW-0040">ANK repeat</keyword>
<dbReference type="Proteomes" id="UP000001056">
    <property type="component" value="Unassembled WGS sequence"/>
</dbReference>
<dbReference type="SMART" id="SM00220">
    <property type="entry name" value="S_TKc"/>
    <property type="match status" value="1"/>
</dbReference>
<dbReference type="Pfam" id="PF22939">
    <property type="entry name" value="WHD_GPIID"/>
    <property type="match status" value="1"/>
</dbReference>
<dbReference type="SUPFAM" id="SSF56112">
    <property type="entry name" value="Protein kinase-like (PK-like)"/>
    <property type="match status" value="1"/>
</dbReference>
<dbReference type="InterPro" id="IPR002110">
    <property type="entry name" value="Ankyrin_rpt"/>
</dbReference>
<dbReference type="HOGENOM" id="CLU_008638_0_0_1"/>
<protein>
    <recommendedName>
        <fullName evidence="3">Protein kinase domain-containing protein</fullName>
    </recommendedName>
</protein>
<dbReference type="EMBL" id="CH408036">
    <property type="protein sequence ID" value="EAQ82952.1"/>
    <property type="molecule type" value="Genomic_DNA"/>
</dbReference>
<dbReference type="PROSITE" id="PS00108">
    <property type="entry name" value="PROTEIN_KINASE_ST"/>
    <property type="match status" value="1"/>
</dbReference>
<dbReference type="GO" id="GO:0005524">
    <property type="term" value="F:ATP binding"/>
    <property type="evidence" value="ECO:0007669"/>
    <property type="project" value="InterPro"/>
</dbReference>
<dbReference type="PROSITE" id="PS50088">
    <property type="entry name" value="ANK_REPEAT"/>
    <property type="match status" value="1"/>
</dbReference>
<dbReference type="Gene3D" id="1.10.510.10">
    <property type="entry name" value="Transferase(Phosphotransferase) domain 1"/>
    <property type="match status" value="1"/>
</dbReference>
<reference evidence="5" key="1">
    <citation type="journal article" date="2015" name="Genome Announc.">
        <title>Draft genome sequence of the cellulolytic fungus Chaetomium globosum.</title>
        <authorList>
            <person name="Cuomo C.A."/>
            <person name="Untereiner W.A."/>
            <person name="Ma L.-J."/>
            <person name="Grabherr M."/>
            <person name="Birren B.W."/>
        </authorList>
    </citation>
    <scope>NUCLEOTIDE SEQUENCE [LARGE SCALE GENOMIC DNA]</scope>
    <source>
        <strain evidence="5">ATCC 6205 / CBS 148.51 / DSM 1962 / NBRC 6347 / NRRL 1970</strain>
    </source>
</reference>
<dbReference type="InterPro" id="IPR036770">
    <property type="entry name" value="Ankyrin_rpt-contain_sf"/>
</dbReference>
<evidence type="ECO:0000313" key="4">
    <source>
        <dbReference type="EMBL" id="EAQ82952.1"/>
    </source>
</evidence>
<dbReference type="Pfam" id="PF00069">
    <property type="entry name" value="Pkinase"/>
    <property type="match status" value="1"/>
</dbReference>
<sequence length="804" mass="89975">MGKLALGKLSCDQNLLSSLLAQMCELVATIPNELSMLSNLAQGQEPSFELLFRAVTIAVQQFRQIFIVIDALDECLDGRRLIATLRNMMYWDLDGMHLFLSSRSFPPIQAFLETIDHSRYITIGDSNRFDIENFIHQRLGERFDHRPGTEAEVLDNINKRVAAKAGGMFLWAKLALEQLLENAYSTRDMVDMLDRLPRTLDEMYARLISTHLHQSSSTPALVPKVLIWVGYARRPLRIEEVAEAVALDVTAAPIVSPQRQFFRSKDVLRICPELTRTVTIQNATESHEALALVHVSLRDYMDIRLSSLNPHVEMARACLQYLCLLDQPDTLNSLNYLQRFPLANYAARFWHYHMQAADHTRGDLGPILSAATDFFRGSNIYVQNWVKLFDPDRPWISQPDISSGLPNVSTPLYYASCLGLPALVRDLLDRRDGGDINATGGAHGTALQAAAYHGNLAIVKILLESGADPFIRCGLHGTALQAAKFVGHVEITEVLQARMRERDTGEAGQDAGELDLPRHIVLSRGDTDPYEWRKELGSGAMGYVDMVESRASGSLCVRKTIRPGSAEERQRLVQVVQLMETLNHVHIVNVLGSYSIRPEFYILMNPVAQWDLKRYMAGQGGAVVNPRNLARWIGCLARGLSYIHRKRVKHKDIKPSNLLVDGDNILYTDFDLAHRFQSLDDVTTGRTSQTVSYSAPEVAEGGERTPATDVFSLGCVYVEMLTVITGSRVFDIFHKLPGERGYNFRGHNNAVAVAWLEGLSFGNEQEKYGEAVRLTRQMISEVRPDAETLSRRLGALACDLCALP</sequence>
<name>Q2GMN4_CHAGB</name>
<dbReference type="InterPro" id="IPR056884">
    <property type="entry name" value="NPHP3-like_N"/>
</dbReference>
<keyword evidence="5" id="KW-1185">Reference proteome</keyword>
<dbReference type="VEuPathDB" id="FungiDB:CHGG_10770"/>
<dbReference type="GeneID" id="4397352"/>
<evidence type="ECO:0000313" key="5">
    <source>
        <dbReference type="Proteomes" id="UP000001056"/>
    </source>
</evidence>
<dbReference type="InterPro" id="IPR000719">
    <property type="entry name" value="Prot_kinase_dom"/>
</dbReference>
<dbReference type="OrthoDB" id="248923at2759"/>
<dbReference type="Pfam" id="PF24883">
    <property type="entry name" value="NPHP3_N"/>
    <property type="match status" value="1"/>
</dbReference>
<dbReference type="PANTHER" id="PTHR10039">
    <property type="entry name" value="AMELOGENIN"/>
    <property type="match status" value="1"/>
</dbReference>
<dbReference type="PROSITE" id="PS50297">
    <property type="entry name" value="ANK_REP_REGION"/>
    <property type="match status" value="1"/>
</dbReference>
<feature type="repeat" description="ANK" evidence="2">
    <location>
        <begin position="442"/>
        <end position="468"/>
    </location>
</feature>
<evidence type="ECO:0000256" key="1">
    <source>
        <dbReference type="ARBA" id="ARBA00022737"/>
    </source>
</evidence>
<dbReference type="InterPro" id="IPR008271">
    <property type="entry name" value="Ser/Thr_kinase_AS"/>
</dbReference>
<dbReference type="Gene3D" id="1.25.40.20">
    <property type="entry name" value="Ankyrin repeat-containing domain"/>
    <property type="match status" value="1"/>
</dbReference>
<feature type="domain" description="Protein kinase" evidence="3">
    <location>
        <begin position="530"/>
        <end position="804"/>
    </location>
</feature>
<dbReference type="AlphaFoldDB" id="Q2GMN4"/>
<dbReference type="PANTHER" id="PTHR10039:SF16">
    <property type="entry name" value="GPI INOSITOL-DEACYLASE"/>
    <property type="match status" value="1"/>
</dbReference>
<dbReference type="Pfam" id="PF12796">
    <property type="entry name" value="Ank_2"/>
    <property type="match status" value="1"/>
</dbReference>
<dbReference type="InterPro" id="IPR054471">
    <property type="entry name" value="GPIID_WHD"/>
</dbReference>
<accession>Q2GMN4</accession>
<keyword evidence="1" id="KW-0677">Repeat</keyword>
<dbReference type="SMART" id="SM00248">
    <property type="entry name" value="ANK"/>
    <property type="match status" value="2"/>
</dbReference>
<evidence type="ECO:0000259" key="3">
    <source>
        <dbReference type="PROSITE" id="PS50011"/>
    </source>
</evidence>
<organism evidence="4 5">
    <name type="scientific">Chaetomium globosum (strain ATCC 6205 / CBS 148.51 / DSM 1962 / NBRC 6347 / NRRL 1970)</name>
    <name type="common">Soil fungus</name>
    <dbReference type="NCBI Taxonomy" id="306901"/>
    <lineage>
        <taxon>Eukaryota</taxon>
        <taxon>Fungi</taxon>
        <taxon>Dikarya</taxon>
        <taxon>Ascomycota</taxon>
        <taxon>Pezizomycotina</taxon>
        <taxon>Sordariomycetes</taxon>
        <taxon>Sordariomycetidae</taxon>
        <taxon>Sordariales</taxon>
        <taxon>Chaetomiaceae</taxon>
        <taxon>Chaetomium</taxon>
    </lineage>
</organism>
<dbReference type="InParanoid" id="Q2GMN4"/>
<dbReference type="CDD" id="cd00180">
    <property type="entry name" value="PKc"/>
    <property type="match status" value="1"/>
</dbReference>
<proteinExistence type="predicted"/>
<dbReference type="SUPFAM" id="SSF48403">
    <property type="entry name" value="Ankyrin repeat"/>
    <property type="match status" value="1"/>
</dbReference>
<evidence type="ECO:0000256" key="2">
    <source>
        <dbReference type="PROSITE-ProRule" id="PRU00023"/>
    </source>
</evidence>
<dbReference type="GO" id="GO:0004672">
    <property type="term" value="F:protein kinase activity"/>
    <property type="evidence" value="ECO:0007669"/>
    <property type="project" value="InterPro"/>
</dbReference>
<dbReference type="eggNOG" id="KOG0198">
    <property type="taxonomic scope" value="Eukaryota"/>
</dbReference>
<dbReference type="RefSeq" id="XP_001226037.1">
    <property type="nucleotide sequence ID" value="XM_001226036.1"/>
</dbReference>
<dbReference type="STRING" id="306901.Q2GMN4"/>
<dbReference type="InterPro" id="IPR011009">
    <property type="entry name" value="Kinase-like_dom_sf"/>
</dbReference>
<dbReference type="PROSITE" id="PS50011">
    <property type="entry name" value="PROTEIN_KINASE_DOM"/>
    <property type="match status" value="1"/>
</dbReference>